<keyword evidence="3" id="KW-1185">Reference proteome</keyword>
<proteinExistence type="predicted"/>
<dbReference type="RefSeq" id="WP_377822454.1">
    <property type="nucleotide sequence ID" value="NZ_JBHSWJ010000002.1"/>
</dbReference>
<evidence type="ECO:0000256" key="1">
    <source>
        <dbReference type="SAM" id="MobiDB-lite"/>
    </source>
</evidence>
<sequence>MNTFTADVTREGSDWLGDIPELEGASTYAPTLARLVEYLQDVAIMAADLPDDADVAIELRFDDSLADVADAASVGQARRANAQEAQELAERTNRAVHQLSSDGYSVRDIATIVGITHGRVSQIAQGTSTTSARGTKKIARSSKASPRGFKVANHGGGSSEIRVPVRRTSSVAAKTVRRQGQS</sequence>
<comment type="caution">
    <text evidence="2">The sequence shown here is derived from an EMBL/GenBank/DDBJ whole genome shotgun (WGS) entry which is preliminary data.</text>
</comment>
<organism evidence="2 3">
    <name type="scientific">Branchiibius cervicis</name>
    <dbReference type="NCBI Taxonomy" id="908252"/>
    <lineage>
        <taxon>Bacteria</taxon>
        <taxon>Bacillati</taxon>
        <taxon>Actinomycetota</taxon>
        <taxon>Actinomycetes</taxon>
        <taxon>Micrococcales</taxon>
        <taxon>Dermacoccaceae</taxon>
        <taxon>Branchiibius</taxon>
    </lineage>
</organism>
<name>A0ABW2ASQ7_9MICO</name>
<gene>
    <name evidence="2" type="ORF">ACFQBT_10235</name>
</gene>
<dbReference type="EMBL" id="JBHSWJ010000002">
    <property type="protein sequence ID" value="MFC6714167.1"/>
    <property type="molecule type" value="Genomic_DNA"/>
</dbReference>
<dbReference type="Proteomes" id="UP001596356">
    <property type="component" value="Unassembled WGS sequence"/>
</dbReference>
<dbReference type="SUPFAM" id="SSF88659">
    <property type="entry name" value="Sigma3 and sigma4 domains of RNA polymerase sigma factors"/>
    <property type="match status" value="1"/>
</dbReference>
<protein>
    <submittedName>
        <fullName evidence="2">Uncharacterized protein</fullName>
    </submittedName>
</protein>
<evidence type="ECO:0000313" key="3">
    <source>
        <dbReference type="Proteomes" id="UP001596356"/>
    </source>
</evidence>
<dbReference type="InterPro" id="IPR013324">
    <property type="entry name" value="RNA_pol_sigma_r3/r4-like"/>
</dbReference>
<accession>A0ABW2ASQ7</accession>
<evidence type="ECO:0000313" key="2">
    <source>
        <dbReference type="EMBL" id="MFC6714167.1"/>
    </source>
</evidence>
<reference evidence="3" key="1">
    <citation type="journal article" date="2019" name="Int. J. Syst. Evol. Microbiol.">
        <title>The Global Catalogue of Microorganisms (GCM) 10K type strain sequencing project: providing services to taxonomists for standard genome sequencing and annotation.</title>
        <authorList>
            <consortium name="The Broad Institute Genomics Platform"/>
            <consortium name="The Broad Institute Genome Sequencing Center for Infectious Disease"/>
            <person name="Wu L."/>
            <person name="Ma J."/>
        </authorList>
    </citation>
    <scope>NUCLEOTIDE SEQUENCE [LARGE SCALE GENOMIC DNA]</scope>
    <source>
        <strain evidence="3">NBRC 106593</strain>
    </source>
</reference>
<feature type="region of interest" description="Disordered" evidence="1">
    <location>
        <begin position="127"/>
        <end position="161"/>
    </location>
</feature>